<comment type="caution">
    <text evidence="5">The sequence shown here is derived from an EMBL/GenBank/DDBJ whole genome shotgun (WGS) entry which is preliminary data.</text>
</comment>
<dbReference type="GO" id="GO:0004252">
    <property type="term" value="F:serine-type endopeptidase activity"/>
    <property type="evidence" value="ECO:0007669"/>
    <property type="project" value="InterPro"/>
</dbReference>
<dbReference type="InterPro" id="IPR001940">
    <property type="entry name" value="Peptidase_S1C"/>
</dbReference>
<dbReference type="PANTHER" id="PTHR22939">
    <property type="entry name" value="SERINE PROTEASE FAMILY S1C HTRA-RELATED"/>
    <property type="match status" value="1"/>
</dbReference>
<dbReference type="InterPro" id="IPR001478">
    <property type="entry name" value="PDZ"/>
</dbReference>
<dbReference type="SUPFAM" id="SSF50494">
    <property type="entry name" value="Trypsin-like serine proteases"/>
    <property type="match status" value="1"/>
</dbReference>
<dbReference type="PROSITE" id="PS50106">
    <property type="entry name" value="PDZ"/>
    <property type="match status" value="1"/>
</dbReference>
<dbReference type="EMBL" id="MFEN01000068">
    <property type="protein sequence ID" value="OGE82567.1"/>
    <property type="molecule type" value="Genomic_DNA"/>
</dbReference>
<name>A0A1F5NY31_9BACT</name>
<protein>
    <recommendedName>
        <fullName evidence="4">PDZ domain-containing protein</fullName>
    </recommendedName>
</protein>
<dbReference type="Proteomes" id="UP000176339">
    <property type="component" value="Unassembled WGS sequence"/>
</dbReference>
<evidence type="ECO:0000256" key="1">
    <source>
        <dbReference type="ARBA" id="ARBA00010541"/>
    </source>
</evidence>
<dbReference type="SUPFAM" id="SSF50156">
    <property type="entry name" value="PDZ domain-like"/>
    <property type="match status" value="1"/>
</dbReference>
<organism evidence="5 6">
    <name type="scientific">Candidatus Doudnabacteria bacterium RIFCSPHIGHO2_01_FULL_49_9</name>
    <dbReference type="NCBI Taxonomy" id="1817827"/>
    <lineage>
        <taxon>Bacteria</taxon>
        <taxon>Candidatus Doudnaibacteriota</taxon>
    </lineage>
</organism>
<evidence type="ECO:0000313" key="5">
    <source>
        <dbReference type="EMBL" id="OGE82567.1"/>
    </source>
</evidence>
<dbReference type="Gene3D" id="2.30.42.10">
    <property type="match status" value="1"/>
</dbReference>
<dbReference type="PRINTS" id="PR00834">
    <property type="entry name" value="PROTEASES2C"/>
</dbReference>
<dbReference type="Gene3D" id="2.40.10.120">
    <property type="match status" value="1"/>
</dbReference>
<evidence type="ECO:0000313" key="6">
    <source>
        <dbReference type="Proteomes" id="UP000176339"/>
    </source>
</evidence>
<accession>A0A1F5NY31</accession>
<evidence type="ECO:0000256" key="3">
    <source>
        <dbReference type="ARBA" id="ARBA00022801"/>
    </source>
</evidence>
<dbReference type="InterPro" id="IPR036034">
    <property type="entry name" value="PDZ_sf"/>
</dbReference>
<reference evidence="5 6" key="1">
    <citation type="journal article" date="2016" name="Nat. Commun.">
        <title>Thousands of microbial genomes shed light on interconnected biogeochemical processes in an aquifer system.</title>
        <authorList>
            <person name="Anantharaman K."/>
            <person name="Brown C.T."/>
            <person name="Hug L.A."/>
            <person name="Sharon I."/>
            <person name="Castelle C.J."/>
            <person name="Probst A.J."/>
            <person name="Thomas B.C."/>
            <person name="Singh A."/>
            <person name="Wilkins M.J."/>
            <person name="Karaoz U."/>
            <person name="Brodie E.L."/>
            <person name="Williams K.H."/>
            <person name="Hubbard S.S."/>
            <person name="Banfield J.F."/>
        </authorList>
    </citation>
    <scope>NUCLEOTIDE SEQUENCE [LARGE SCALE GENOMIC DNA]</scope>
</reference>
<proteinExistence type="inferred from homology"/>
<keyword evidence="2" id="KW-0645">Protease</keyword>
<sequence>MDSFETPKKQNEFRNTLVLLSLLAGLVGGVIGQAFVTPWFQENILRREPFEQERAQIVFDEQSAIISAVEKVNPAVVSIVITKDLPKLDEFFSPFGFYYSEPSGDLERQEIGAGSGFIISADGLIVTNKHVVSDPDAAYTVITQSGDKYSARVTANDPFNDIAVVKIEAANLPVVSLGDSDRLKLGQRVVAIGNALGEFQNTVTSGIVSGIGRDITASGGAESENLFEVIQTDAAINPGNSGGPLADLEGNVIGVNSAVSLEGQLIGFAIPINQVKDVIEDVKQYGRVRRAFLGVRYITVDADIAAEENLAVDYGALIVAGDTASEPGVVPGSPADKAGLRSGDIILEVDGQKVTVENSLSQIMRGHSPGDTVPLRFRRADEVRDVSVTLGEAE</sequence>
<dbReference type="SMART" id="SM00228">
    <property type="entry name" value="PDZ"/>
    <property type="match status" value="1"/>
</dbReference>
<feature type="domain" description="PDZ" evidence="4">
    <location>
        <begin position="297"/>
        <end position="358"/>
    </location>
</feature>
<dbReference type="Pfam" id="PF13365">
    <property type="entry name" value="Trypsin_2"/>
    <property type="match status" value="1"/>
</dbReference>
<dbReference type="InterPro" id="IPR009003">
    <property type="entry name" value="Peptidase_S1_PA"/>
</dbReference>
<dbReference type="PANTHER" id="PTHR22939:SF129">
    <property type="entry name" value="SERINE PROTEASE HTRA2, MITOCHONDRIAL"/>
    <property type="match status" value="1"/>
</dbReference>
<comment type="similarity">
    <text evidence="1">Belongs to the peptidase S1C family.</text>
</comment>
<dbReference type="GO" id="GO:0006508">
    <property type="term" value="P:proteolysis"/>
    <property type="evidence" value="ECO:0007669"/>
    <property type="project" value="UniProtKB-KW"/>
</dbReference>
<keyword evidence="3" id="KW-0378">Hydrolase</keyword>
<gene>
    <name evidence="5" type="ORF">A2846_00365</name>
</gene>
<evidence type="ECO:0000256" key="2">
    <source>
        <dbReference type="ARBA" id="ARBA00022670"/>
    </source>
</evidence>
<dbReference type="AlphaFoldDB" id="A0A1F5NY31"/>
<dbReference type="Pfam" id="PF13180">
    <property type="entry name" value="PDZ_2"/>
    <property type="match status" value="1"/>
</dbReference>
<evidence type="ECO:0000259" key="4">
    <source>
        <dbReference type="PROSITE" id="PS50106"/>
    </source>
</evidence>